<dbReference type="Pfam" id="PF13524">
    <property type="entry name" value="Glyco_trans_1_2"/>
    <property type="match status" value="1"/>
</dbReference>
<dbReference type="GO" id="GO:0016757">
    <property type="term" value="F:glycosyltransferase activity"/>
    <property type="evidence" value="ECO:0007669"/>
    <property type="project" value="UniProtKB-ARBA"/>
</dbReference>
<evidence type="ECO:0000259" key="2">
    <source>
        <dbReference type="Pfam" id="PF13524"/>
    </source>
</evidence>
<dbReference type="AlphaFoldDB" id="A0A6I6E0T4"/>
<dbReference type="InterPro" id="IPR028098">
    <property type="entry name" value="Glyco_trans_4-like_N"/>
</dbReference>
<dbReference type="Pfam" id="PF13439">
    <property type="entry name" value="Glyco_transf_4"/>
    <property type="match status" value="1"/>
</dbReference>
<feature type="domain" description="Glycosyltransferase subfamily 4-like N-terminal" evidence="1">
    <location>
        <begin position="581"/>
        <end position="666"/>
    </location>
</feature>
<keyword evidence="4" id="KW-1185">Reference proteome</keyword>
<dbReference type="RefSeq" id="WP_153975666.1">
    <property type="nucleotide sequence ID" value="NZ_CP039268.1"/>
</dbReference>
<dbReference type="Pfam" id="PF13692">
    <property type="entry name" value="Glyco_trans_1_4"/>
    <property type="match status" value="1"/>
</dbReference>
<dbReference type="Proteomes" id="UP000426424">
    <property type="component" value="Chromosome"/>
</dbReference>
<gene>
    <name evidence="3" type="ORF">E6P07_11090</name>
</gene>
<evidence type="ECO:0000259" key="1">
    <source>
        <dbReference type="Pfam" id="PF13439"/>
    </source>
</evidence>
<feature type="domain" description="Spore protein YkvP/CgeB glycosyl transferase-like" evidence="2">
    <location>
        <begin position="248"/>
        <end position="370"/>
    </location>
</feature>
<protein>
    <submittedName>
        <fullName evidence="3">Glycosyltransferase</fullName>
    </submittedName>
</protein>
<dbReference type="OrthoDB" id="9807209at2"/>
<keyword evidence="3" id="KW-0808">Transferase</keyword>
<evidence type="ECO:0000313" key="4">
    <source>
        <dbReference type="Proteomes" id="UP000426424"/>
    </source>
</evidence>
<dbReference type="PANTHER" id="PTHR12526:SF600">
    <property type="entry name" value="GLYCOSYL TRANSFERASE GROUP 1"/>
    <property type="match status" value="1"/>
</dbReference>
<dbReference type="Gene3D" id="3.40.50.2000">
    <property type="entry name" value="Glycogen Phosphorylase B"/>
    <property type="match status" value="3"/>
</dbReference>
<accession>A0A6I6E0T4</accession>
<reference evidence="3 4" key="1">
    <citation type="submission" date="2019-12" db="EMBL/GenBank/DDBJ databases">
        <title>The complete genome of the thermophilic, anoxygenic phototrophic gammaproteobacterium Thermochromatium tepidum.</title>
        <authorList>
            <person name="Sattley W.M."/>
            <person name="Swingley W.D."/>
            <person name="Burchell B.M."/>
            <person name="Gurbani S.A."/>
            <person name="Kujawa C.M."/>
            <person name="Nuccio D.A."/>
            <person name="Schladweiler J."/>
            <person name="Shaffer K.N."/>
            <person name="Stokes L.M."/>
            <person name="Touchman J.W."/>
            <person name="Blankenship R.E."/>
            <person name="Madigan M.T."/>
        </authorList>
    </citation>
    <scope>NUCLEOTIDE SEQUENCE [LARGE SCALE GENOMIC DNA]</scope>
    <source>
        <strain evidence="3 4">ATCC 43061</strain>
    </source>
</reference>
<dbReference type="SUPFAM" id="SSF53756">
    <property type="entry name" value="UDP-Glycosyltransferase/glycogen phosphorylase"/>
    <property type="match status" value="2"/>
</dbReference>
<evidence type="ECO:0000313" key="3">
    <source>
        <dbReference type="EMBL" id="QGU33474.1"/>
    </source>
</evidence>
<dbReference type="CDD" id="cd03801">
    <property type="entry name" value="GT4_PimA-like"/>
    <property type="match status" value="1"/>
</dbReference>
<name>A0A6I6E0T4_THETI</name>
<proteinExistence type="predicted"/>
<dbReference type="EMBL" id="CP039268">
    <property type="protein sequence ID" value="QGU33474.1"/>
    <property type="molecule type" value="Genomic_DNA"/>
</dbReference>
<dbReference type="KEGG" id="ttp:E6P07_11090"/>
<dbReference type="InterPro" id="IPR055259">
    <property type="entry name" value="YkvP/CgeB_Glyco_trans-like"/>
</dbReference>
<sequence>MKILLITHGEPLDPGRIASGNSVRARGLALGLSDAGHTLVQVYPATLGGPPPRGVRAGLRARSYRDRDALTALIAEEAPDALLVGYWELIELLPESLDLPLILDVVAPRILEAMYQEHLDLADEVRRTLLCYRRADRFLVGNQRQASFLLPWLLLAGFDCRVAAPIDVVPISAGFECLKPLTCSPETRLRLVTGGVSWPWRRTEDWLDALVWALDRQGRGRAGLVVLSGRYVYDADQAPLELSESERAWPESIVERHGLLPYGAMREYLRRTCHIGLELADENPERWHSQSFRAMEFLSLGLPLICNRYTELAGLVCDYDAGWVIDRIEDIDGLVTALLARPETIAEKSANALRLVEERFHYGRTIQPVLDFLATPVRACPGAPLIDLKSTAPAVPPRADQSAAAPCEPSIQTPVARVLPRGSARFKALARTALGQARPWLKPLVTTLMRGLGRLGRRRAVILVSRSDIHPANHGAAVKIERTAWGLSFAVEAVYLISEDRVRYHEVRQGQWSERRFPLWLQLLGPDPEQVRAFLLDSGIPAEDAFLYRPVADWSFIARTLYLALITGARVYQAEFPAYGRATCWTRDLLGGRALLVEHNVEYRRLAEQVPDLSPHGYEVLRKVELGWCKRSDAVVVVSESDRQRLLADGVAPERLHLIPHGVDLEAFARAAPLDLRALYAIPPECAVLVYHGIYLYPPNLEAMKVMADEILPRLEQLGVAVRVLAIGPHPPANELHPSLRFTGPVESVAPYLKGADLAVVPLQKGGGTRMKILDYFAAGLAVVSTAKGAEGIPITPGVEALIVDDHDAFAQAVAELLADPERRAHLGAAARAFVTALDWRTIAARYLELVDSG</sequence>
<organism evidence="3 4">
    <name type="scientific">Thermochromatium tepidum ATCC 43061</name>
    <dbReference type="NCBI Taxonomy" id="316276"/>
    <lineage>
        <taxon>Bacteria</taxon>
        <taxon>Pseudomonadati</taxon>
        <taxon>Pseudomonadota</taxon>
        <taxon>Gammaproteobacteria</taxon>
        <taxon>Chromatiales</taxon>
        <taxon>Chromatiaceae</taxon>
        <taxon>Thermochromatium</taxon>
    </lineage>
</organism>
<dbReference type="PANTHER" id="PTHR12526">
    <property type="entry name" value="GLYCOSYLTRANSFERASE"/>
    <property type="match status" value="1"/>
</dbReference>